<feature type="compositionally biased region" description="Low complexity" evidence="1">
    <location>
        <begin position="495"/>
        <end position="505"/>
    </location>
</feature>
<evidence type="ECO:0000256" key="1">
    <source>
        <dbReference type="SAM" id="MobiDB-lite"/>
    </source>
</evidence>
<feature type="compositionally biased region" description="Low complexity" evidence="1">
    <location>
        <begin position="119"/>
        <end position="136"/>
    </location>
</feature>
<dbReference type="Proteomes" id="UP000663828">
    <property type="component" value="Unassembled WGS sequence"/>
</dbReference>
<evidence type="ECO:0000313" key="2">
    <source>
        <dbReference type="EMBL" id="CAF0815103.1"/>
    </source>
</evidence>
<feature type="compositionally biased region" description="Low complexity" evidence="1">
    <location>
        <begin position="463"/>
        <end position="478"/>
    </location>
</feature>
<feature type="compositionally biased region" description="Polar residues" evidence="1">
    <location>
        <begin position="285"/>
        <end position="301"/>
    </location>
</feature>
<name>A0A816DY44_ADIRI</name>
<comment type="caution">
    <text evidence="3">The sequence shown here is derived from an EMBL/GenBank/DDBJ whole genome shotgun (WGS) entry which is preliminary data.</text>
</comment>
<feature type="region of interest" description="Disordered" evidence="1">
    <location>
        <begin position="273"/>
        <end position="575"/>
    </location>
</feature>
<dbReference type="OrthoDB" id="5863628at2759"/>
<reference evidence="3" key="1">
    <citation type="submission" date="2021-02" db="EMBL/GenBank/DDBJ databases">
        <authorList>
            <person name="Nowell W R."/>
        </authorList>
    </citation>
    <scope>NUCLEOTIDE SEQUENCE</scope>
</reference>
<dbReference type="GO" id="GO:0006357">
    <property type="term" value="P:regulation of transcription by RNA polymerase II"/>
    <property type="evidence" value="ECO:0007669"/>
    <property type="project" value="TreeGrafter"/>
</dbReference>
<dbReference type="InterPro" id="IPR040010">
    <property type="entry name" value="ZN608/ZN609"/>
</dbReference>
<feature type="compositionally biased region" description="Polar residues" evidence="1">
    <location>
        <begin position="184"/>
        <end position="196"/>
    </location>
</feature>
<feature type="compositionally biased region" description="Low complexity" evidence="1">
    <location>
        <begin position="317"/>
        <end position="330"/>
    </location>
</feature>
<dbReference type="PANTHER" id="PTHR21564:SF5">
    <property type="entry name" value="SCRIBBLER, ISOFORM J"/>
    <property type="match status" value="1"/>
</dbReference>
<feature type="compositionally biased region" description="Pro residues" evidence="1">
    <location>
        <begin position="517"/>
        <end position="530"/>
    </location>
</feature>
<feature type="compositionally biased region" description="Low complexity" evidence="1">
    <location>
        <begin position="551"/>
        <end position="575"/>
    </location>
</feature>
<dbReference type="EMBL" id="CAJNOJ010000015">
    <property type="protein sequence ID" value="CAF0815103.1"/>
    <property type="molecule type" value="Genomic_DNA"/>
</dbReference>
<evidence type="ECO:0000313" key="3">
    <source>
        <dbReference type="EMBL" id="CAF1641843.1"/>
    </source>
</evidence>
<keyword evidence="4" id="KW-1185">Reference proteome</keyword>
<feature type="compositionally biased region" description="Low complexity" evidence="1">
    <location>
        <begin position="157"/>
        <end position="174"/>
    </location>
</feature>
<dbReference type="PANTHER" id="PTHR21564">
    <property type="entry name" value="BRAKELESS PROTEIN"/>
    <property type="match status" value="1"/>
</dbReference>
<feature type="compositionally biased region" description="Low complexity" evidence="1">
    <location>
        <begin position="273"/>
        <end position="284"/>
    </location>
</feature>
<feature type="compositionally biased region" description="Polar residues" evidence="1">
    <location>
        <begin position="422"/>
        <end position="462"/>
    </location>
</feature>
<protein>
    <submittedName>
        <fullName evidence="3">Uncharacterized protein</fullName>
    </submittedName>
</protein>
<feature type="compositionally biased region" description="Low complexity" evidence="1">
    <location>
        <begin position="94"/>
        <end position="104"/>
    </location>
</feature>
<sequence length="610" mass="66151">MMMINSSPSSQTDSAKRLRLTLPRNNNKGDLLTNSNTISPGKLDEKFTRLQKQSIDCNNSMTTTKQQLSESIDNENDTTLLTTTTTTTTVEVKVKTTKTSSSSSSRKRKLAVVDDTTDTNDNNSDNINKQQQQQQQPEEEEQQQRQSVSKKKKKQRSTNNETNTNDELTNNHVTTNHETHPKTVDQSSVTDESSFGSCEPGTNVVLQGIVWNETDKGVLVVNITWRGKTYVGALLNTTEQNWAPPRYKSDVRPTKHNRHNHHHNHNRDYLLTSTTTTSSSSSSSLQSAIHLQSNQNSLSNEPTERILRNGKRRGICTTVTSSTASSKSNSFKIPEAPPSKSEESLPIEKLTDTGGGAPSSSSTSVNDEDEVNSISGEKTLVRNGVDDETGDNCSSRSVSPTTSGASTTSSSPPPSIQEKSIILSQTDHIEQSTPSIPIDLSSTKATIKTDENSSSYNNSVVQTPSPSKSLSSPTITPSFLSSFTGKASKSKTKDTLSTPPSLLSPHPFNNGSLFSPPTNPSSYYPPPPAPFLHGAPHPFGLSPFHSHHHSPTSSLHSNTNKNKLSPSSSAVSPSSYLSIPPQLYFNSLTAPRFPSVYSSSPSSSLSKSSR</sequence>
<dbReference type="EMBL" id="CAJNOR010009170">
    <property type="protein sequence ID" value="CAF1641843.1"/>
    <property type="molecule type" value="Genomic_DNA"/>
</dbReference>
<proteinExistence type="predicted"/>
<feature type="region of interest" description="Disordered" evidence="1">
    <location>
        <begin position="94"/>
        <end position="198"/>
    </location>
</feature>
<gene>
    <name evidence="2" type="ORF">EDS130_LOCUS5558</name>
    <name evidence="3" type="ORF">XAT740_LOCUS53453</name>
</gene>
<feature type="compositionally biased region" description="Low complexity" evidence="1">
    <location>
        <begin position="531"/>
        <end position="544"/>
    </location>
</feature>
<organism evidence="3 4">
    <name type="scientific">Adineta ricciae</name>
    <name type="common">Rotifer</name>
    <dbReference type="NCBI Taxonomy" id="249248"/>
    <lineage>
        <taxon>Eukaryota</taxon>
        <taxon>Metazoa</taxon>
        <taxon>Spiralia</taxon>
        <taxon>Gnathifera</taxon>
        <taxon>Rotifera</taxon>
        <taxon>Eurotatoria</taxon>
        <taxon>Bdelloidea</taxon>
        <taxon>Adinetida</taxon>
        <taxon>Adinetidae</taxon>
        <taxon>Adineta</taxon>
    </lineage>
</organism>
<dbReference type="GO" id="GO:0005634">
    <property type="term" value="C:nucleus"/>
    <property type="evidence" value="ECO:0007669"/>
    <property type="project" value="TreeGrafter"/>
</dbReference>
<evidence type="ECO:0000313" key="4">
    <source>
        <dbReference type="Proteomes" id="UP000663828"/>
    </source>
</evidence>
<accession>A0A816DY44</accession>
<feature type="compositionally biased region" description="Low complexity" evidence="1">
    <location>
        <begin position="397"/>
        <end position="410"/>
    </location>
</feature>
<dbReference type="AlphaFoldDB" id="A0A816DY44"/>
<dbReference type="Proteomes" id="UP000663852">
    <property type="component" value="Unassembled WGS sequence"/>
</dbReference>